<dbReference type="PANTHER" id="PTHR34835">
    <property type="entry name" value="OS07G0283600 PROTEIN-RELATED"/>
    <property type="match status" value="1"/>
</dbReference>
<keyword evidence="3" id="KW-1185">Reference proteome</keyword>
<feature type="region of interest" description="Disordered" evidence="1">
    <location>
        <begin position="414"/>
        <end position="433"/>
    </location>
</feature>
<dbReference type="Proteomes" id="UP000823388">
    <property type="component" value="Chromosome 6N"/>
</dbReference>
<dbReference type="EMBL" id="CM029048">
    <property type="protein sequence ID" value="KAG2579499.1"/>
    <property type="molecule type" value="Genomic_DNA"/>
</dbReference>
<feature type="region of interest" description="Disordered" evidence="1">
    <location>
        <begin position="58"/>
        <end position="87"/>
    </location>
</feature>
<dbReference type="PANTHER" id="PTHR34835:SF67">
    <property type="entry name" value="AMINOTRANSFERASE-LIKE PLANT MOBILE DOMAIN-CONTAINING PROTEIN"/>
    <property type="match status" value="1"/>
</dbReference>
<protein>
    <submittedName>
        <fullName evidence="2">Uncharacterized protein</fullName>
    </submittedName>
</protein>
<dbReference type="AlphaFoldDB" id="A0A8T0R327"/>
<evidence type="ECO:0000313" key="3">
    <source>
        <dbReference type="Proteomes" id="UP000823388"/>
    </source>
</evidence>
<reference evidence="2" key="1">
    <citation type="submission" date="2020-05" db="EMBL/GenBank/DDBJ databases">
        <title>WGS assembly of Panicum virgatum.</title>
        <authorList>
            <person name="Lovell J.T."/>
            <person name="Jenkins J."/>
            <person name="Shu S."/>
            <person name="Juenger T.E."/>
            <person name="Schmutz J."/>
        </authorList>
    </citation>
    <scope>NUCLEOTIDE SEQUENCE</scope>
    <source>
        <strain evidence="2">AP13</strain>
    </source>
</reference>
<evidence type="ECO:0000313" key="2">
    <source>
        <dbReference type="EMBL" id="KAG2579499.1"/>
    </source>
</evidence>
<gene>
    <name evidence="2" type="ORF">PVAP13_6NG273100</name>
</gene>
<proteinExistence type="predicted"/>
<organism evidence="2 3">
    <name type="scientific">Panicum virgatum</name>
    <name type="common">Blackwell switchgrass</name>
    <dbReference type="NCBI Taxonomy" id="38727"/>
    <lineage>
        <taxon>Eukaryota</taxon>
        <taxon>Viridiplantae</taxon>
        <taxon>Streptophyta</taxon>
        <taxon>Embryophyta</taxon>
        <taxon>Tracheophyta</taxon>
        <taxon>Spermatophyta</taxon>
        <taxon>Magnoliopsida</taxon>
        <taxon>Liliopsida</taxon>
        <taxon>Poales</taxon>
        <taxon>Poaceae</taxon>
        <taxon>PACMAD clade</taxon>
        <taxon>Panicoideae</taxon>
        <taxon>Panicodae</taxon>
        <taxon>Paniceae</taxon>
        <taxon>Panicinae</taxon>
        <taxon>Panicum</taxon>
        <taxon>Panicum sect. Hiantes</taxon>
    </lineage>
</organism>
<dbReference type="OrthoDB" id="696384at2759"/>
<sequence>MVLMEPDWAPLRRAGEPYMCWRKSPGANHFGIAGRHRRRRRQGECSKPERMLTIPTASRKPCRNDRHPSLAPVNTVTPKRSKAQHADGIDNTVRRSPRLTTVQAADDDDDVFQPVKARPRIKIAAHKHAAGAPLKRQLLSTIQESEELEPKPGKTCCRCNPKDVIDVINLMSGPQKEKIRDLGWGKILDITIDAVKSRELFKWLLTKVDVLSMEIRVPPHTILPITKHAVHIVLGVPTGTRPPPDHSYKEVNEEKARLATALGCQGNTITIAHLKSKQSEHKVDDLSIRCFFLLLFNRLLFSTSAFDISNTEVKYTMDWDSFDQVDWQQIMVNDIRDAAKQWMGRKSDNPSFSSCPPFLIIYYLDNLLHKANNENRMITPRAATFTKEKVGALMLADLWKDEWGNTHYGALPKKNQTGSAYETQPTTHAGPSTSLALPSFDIPVLRNLLQGHTGVISGNAQTRITDLAAAFDKDMRQLNQSISKRMHKFADDITSLLSDVPGSTALDETRQGHHNQCNTVGEELQRNANVDESTISLPSYLLRVIDSIA</sequence>
<name>A0A8T0R327_PANVG</name>
<evidence type="ECO:0000256" key="1">
    <source>
        <dbReference type="SAM" id="MobiDB-lite"/>
    </source>
</evidence>
<accession>A0A8T0R327</accession>
<comment type="caution">
    <text evidence="2">The sequence shown here is derived from an EMBL/GenBank/DDBJ whole genome shotgun (WGS) entry which is preliminary data.</text>
</comment>